<dbReference type="GO" id="GO:0035269">
    <property type="term" value="P:protein O-linked glycosylation via mannose"/>
    <property type="evidence" value="ECO:0007669"/>
    <property type="project" value="TreeGrafter"/>
</dbReference>
<name>R7V266_CAPTE</name>
<dbReference type="EMBL" id="KB297953">
    <property type="protein sequence ID" value="ELU09781.1"/>
    <property type="molecule type" value="Genomic_DNA"/>
</dbReference>
<evidence type="ECO:0000256" key="1">
    <source>
        <dbReference type="ARBA" id="ARBA00004606"/>
    </source>
</evidence>
<keyword evidence="6" id="KW-0325">Glycoprotein</keyword>
<keyword evidence="2" id="KW-0812">Transmembrane</keyword>
<reference evidence="9" key="1">
    <citation type="submission" date="2012-12" db="EMBL/GenBank/DDBJ databases">
        <authorList>
            <person name="Hellsten U."/>
            <person name="Grimwood J."/>
            <person name="Chapman J.A."/>
            <person name="Shapiro H."/>
            <person name="Aerts A."/>
            <person name="Otillar R.P."/>
            <person name="Terry A.Y."/>
            <person name="Boore J.L."/>
            <person name="Simakov O."/>
            <person name="Marletaz F."/>
            <person name="Cho S.-J."/>
            <person name="Edsinger-Gonzales E."/>
            <person name="Havlak P."/>
            <person name="Kuo D.-H."/>
            <person name="Larsson T."/>
            <person name="Lv J."/>
            <person name="Arendt D."/>
            <person name="Savage R."/>
            <person name="Osoegawa K."/>
            <person name="de Jong P."/>
            <person name="Lindberg D.R."/>
            <person name="Seaver E.C."/>
            <person name="Weisblat D.A."/>
            <person name="Putnam N.H."/>
            <person name="Grigoriev I.V."/>
            <person name="Rokhsar D.S."/>
        </authorList>
    </citation>
    <scope>NUCLEOTIDE SEQUENCE</scope>
    <source>
        <strain evidence="9">I ESC-2004</strain>
    </source>
</reference>
<dbReference type="PANTHER" id="PTHR12270">
    <property type="entry name" value="GLYCOSYLTRANSFERASE-RELATED"/>
    <property type="match status" value="1"/>
</dbReference>
<dbReference type="GO" id="GO:0016020">
    <property type="term" value="C:membrane"/>
    <property type="evidence" value="ECO:0007669"/>
    <property type="project" value="UniProtKB-SubCell"/>
</dbReference>
<comment type="subcellular location">
    <subcellularLocation>
        <location evidence="1">Membrane</location>
        <topology evidence="1">Single-pass type II membrane protein</topology>
    </subcellularLocation>
</comment>
<dbReference type="Proteomes" id="UP000014760">
    <property type="component" value="Unassembled WGS sequence"/>
</dbReference>
<dbReference type="STRING" id="283909.R7V266"/>
<dbReference type="HOGENOM" id="CLU_532365_0_0_1"/>
<evidence type="ECO:0000256" key="2">
    <source>
        <dbReference type="ARBA" id="ARBA00022692"/>
    </source>
</evidence>
<proteinExistence type="predicted"/>
<dbReference type="InterPro" id="IPR051292">
    <property type="entry name" value="Xyl/GlcA_transferase"/>
</dbReference>
<dbReference type="PANTHER" id="PTHR12270:SF25">
    <property type="entry name" value="GLYCOSYLTRANSFERASE-LIKE PROTEIN LARGE"/>
    <property type="match status" value="1"/>
</dbReference>
<keyword evidence="5" id="KW-0472">Membrane</keyword>
<evidence type="ECO:0000256" key="4">
    <source>
        <dbReference type="ARBA" id="ARBA00022989"/>
    </source>
</evidence>
<evidence type="ECO:0000313" key="9">
    <source>
        <dbReference type="Proteomes" id="UP000014760"/>
    </source>
</evidence>
<organism evidence="7">
    <name type="scientific">Capitella teleta</name>
    <name type="common">Polychaete worm</name>
    <dbReference type="NCBI Taxonomy" id="283909"/>
    <lineage>
        <taxon>Eukaryota</taxon>
        <taxon>Metazoa</taxon>
        <taxon>Spiralia</taxon>
        <taxon>Lophotrochozoa</taxon>
        <taxon>Annelida</taxon>
        <taxon>Polychaeta</taxon>
        <taxon>Sedentaria</taxon>
        <taxon>Scolecida</taxon>
        <taxon>Capitellidae</taxon>
        <taxon>Capitella</taxon>
    </lineage>
</organism>
<dbReference type="EnsemblMetazoa" id="CapteT220854">
    <property type="protein sequence ID" value="CapteP220854"/>
    <property type="gene ID" value="CapteG220854"/>
</dbReference>
<dbReference type="EMBL" id="AMQN01006249">
    <property type="status" value="NOT_ANNOTATED_CDS"/>
    <property type="molecule type" value="Genomic_DNA"/>
</dbReference>
<accession>R7V266</accession>
<dbReference type="GO" id="GO:0015020">
    <property type="term" value="F:glucuronosyltransferase activity"/>
    <property type="evidence" value="ECO:0007669"/>
    <property type="project" value="TreeGrafter"/>
</dbReference>
<evidence type="ECO:0000313" key="7">
    <source>
        <dbReference type="EMBL" id="ELU09781.1"/>
    </source>
</evidence>
<keyword evidence="9" id="KW-1185">Reference proteome</keyword>
<evidence type="ECO:0000256" key="3">
    <source>
        <dbReference type="ARBA" id="ARBA00022968"/>
    </source>
</evidence>
<dbReference type="EMBL" id="AMQN01006248">
    <property type="status" value="NOT_ANNOTATED_CDS"/>
    <property type="molecule type" value="Genomic_DNA"/>
</dbReference>
<gene>
    <name evidence="7" type="ORF">CAPTEDRAFT_220854</name>
</gene>
<dbReference type="GO" id="GO:0042285">
    <property type="term" value="F:xylosyltransferase activity"/>
    <property type="evidence" value="ECO:0007669"/>
    <property type="project" value="TreeGrafter"/>
</dbReference>
<reference evidence="7 9" key="2">
    <citation type="journal article" date="2013" name="Nature">
        <title>Insights into bilaterian evolution from three spiralian genomes.</title>
        <authorList>
            <person name="Simakov O."/>
            <person name="Marletaz F."/>
            <person name="Cho S.J."/>
            <person name="Edsinger-Gonzales E."/>
            <person name="Havlak P."/>
            <person name="Hellsten U."/>
            <person name="Kuo D.H."/>
            <person name="Larsson T."/>
            <person name="Lv J."/>
            <person name="Arendt D."/>
            <person name="Savage R."/>
            <person name="Osoegawa K."/>
            <person name="de Jong P."/>
            <person name="Grimwood J."/>
            <person name="Chapman J.A."/>
            <person name="Shapiro H."/>
            <person name="Aerts A."/>
            <person name="Otillar R.P."/>
            <person name="Terry A.Y."/>
            <person name="Boore J.L."/>
            <person name="Grigoriev I.V."/>
            <person name="Lindberg D.R."/>
            <person name="Seaver E.C."/>
            <person name="Weisblat D.A."/>
            <person name="Putnam N.H."/>
            <person name="Rokhsar D.S."/>
        </authorList>
    </citation>
    <scope>NUCLEOTIDE SEQUENCE</scope>
    <source>
        <strain evidence="7 9">I ESC-2004</strain>
    </source>
</reference>
<dbReference type="Pfam" id="PF13896">
    <property type="entry name" value="Glyco_transf_49"/>
    <property type="match status" value="2"/>
</dbReference>
<evidence type="ECO:0000256" key="5">
    <source>
        <dbReference type="ARBA" id="ARBA00023136"/>
    </source>
</evidence>
<protein>
    <submittedName>
        <fullName evidence="7 8">Uncharacterized protein</fullName>
    </submittedName>
</protein>
<keyword evidence="3" id="KW-0735">Signal-anchor</keyword>
<dbReference type="OrthoDB" id="411524at2759"/>
<reference evidence="8" key="3">
    <citation type="submission" date="2015-06" db="UniProtKB">
        <authorList>
            <consortium name="EnsemblMetazoa"/>
        </authorList>
    </citation>
    <scope>IDENTIFICATION</scope>
</reference>
<evidence type="ECO:0000256" key="6">
    <source>
        <dbReference type="ARBA" id="ARBA00023180"/>
    </source>
</evidence>
<sequence>MGLSSRGCNVLAKLALLLGLCVALFVVKSLGGMSVFKRSFLGRGANPMYDDVNIDCLKKSSLNYGDITEKHQREEREVDISDWDADKICKLTEEESEYDRVVLDNILDSGAPDDGDLRVSYVTHFSYDRLDKFLAVVQHWPGYISAAVQIKADKVEEFVNNYCREPELAARDNIGIHLVIQKGIFYPYNHYRNIALDRAPTSHVFVTDIDLVPSDDLERRSLQHFKEQKVGEKQVLVVPSFEITKEHGYTVPRSKEDLLEIWDRGELQEFYINHQFSLSCSYGEVPLNMASILTKHIFYPYNHYRNIALDRAPTSHVFVTDIDLVPSDDLERRSLQHFKEQKVGEKQVLVVPSFEITKEHGYSVPRSKEDLLEIWDRGELQEFYATRYAPAYMPLNYTVWRTATEPYWVKYYDQFEPYVIAEKAKLQPYTNRFVGRFYNKATHLAELHCRGYEFVVAPDVFNVHIPHESIHEKAFDAYFRCLYRLYEAFKAHLEATYSLKMPPKAPLKPDGT</sequence>
<dbReference type="AlphaFoldDB" id="R7V266"/>
<keyword evidence="4" id="KW-1133">Transmembrane helix</keyword>
<evidence type="ECO:0000313" key="8">
    <source>
        <dbReference type="EnsemblMetazoa" id="CapteP220854"/>
    </source>
</evidence>